<evidence type="ECO:0000313" key="1">
    <source>
        <dbReference type="EMBL" id="GGD60639.1"/>
    </source>
</evidence>
<accession>A0A916YTC5</accession>
<dbReference type="EMBL" id="BMKK01000005">
    <property type="protein sequence ID" value="GGD60639.1"/>
    <property type="molecule type" value="Genomic_DNA"/>
</dbReference>
<dbReference type="Gene3D" id="1.10.30.50">
    <property type="match status" value="1"/>
</dbReference>
<dbReference type="AlphaFoldDB" id="A0A916YTC5"/>
<reference evidence="1" key="1">
    <citation type="journal article" date="2014" name="Int. J. Syst. Evol. Microbiol.">
        <title>Complete genome sequence of Corynebacterium casei LMG S-19264T (=DSM 44701T), isolated from a smear-ripened cheese.</title>
        <authorList>
            <consortium name="US DOE Joint Genome Institute (JGI-PGF)"/>
            <person name="Walter F."/>
            <person name="Albersmeier A."/>
            <person name="Kalinowski J."/>
            <person name="Ruckert C."/>
        </authorList>
    </citation>
    <scope>NUCLEOTIDE SEQUENCE</scope>
    <source>
        <strain evidence="1">CGMCC 1.15958</strain>
    </source>
</reference>
<evidence type="ECO:0000313" key="2">
    <source>
        <dbReference type="Proteomes" id="UP000609064"/>
    </source>
</evidence>
<comment type="caution">
    <text evidence="1">The sequence shown here is derived from an EMBL/GenBank/DDBJ whole genome shotgun (WGS) entry which is preliminary data.</text>
</comment>
<gene>
    <name evidence="1" type="ORF">GCM10011514_25720</name>
</gene>
<reference evidence="1" key="2">
    <citation type="submission" date="2020-09" db="EMBL/GenBank/DDBJ databases">
        <authorList>
            <person name="Sun Q."/>
            <person name="Zhou Y."/>
        </authorList>
    </citation>
    <scope>NUCLEOTIDE SEQUENCE</scope>
    <source>
        <strain evidence="1">CGMCC 1.15958</strain>
    </source>
</reference>
<dbReference type="RefSeq" id="WP_188766508.1">
    <property type="nucleotide sequence ID" value="NZ_BMKK01000005.1"/>
</dbReference>
<name>A0A916YTC5_9BACT</name>
<evidence type="ECO:0008006" key="3">
    <source>
        <dbReference type="Google" id="ProtNLM"/>
    </source>
</evidence>
<keyword evidence="2" id="KW-1185">Reference proteome</keyword>
<dbReference type="Proteomes" id="UP000609064">
    <property type="component" value="Unassembled WGS sequence"/>
</dbReference>
<protein>
    <recommendedName>
        <fullName evidence="3">HNH endonuclease</fullName>
    </recommendedName>
</protein>
<sequence>MLYKYEFVKHRKLRELNFHFLYFIRKIKGIKKSTPFTPKIYFHQSFLNQSGQIAPKGTFNKEIHSKFNLFFNDFKKLKQDSKNEFYNLVVFSNDIHLYFEDNSINEVKSLKIENIKKILKSDSFKNLMDSLWKYLKSTAWEIDKHYEEFYNKLPNSKMCPFCGLNEISNQTLFKADYDHIANKAKYPISSINLKNLAPSCSECNQKFKSDKDVFYKNNIRRVFLYPYLFNSKFQNQHIEIDLTGSIIPNTDSNNMDGKWLVNIHPTNNFNQTWNEIYSVKKRYCFSLYLKHYKWLQEFTHSLKIANINFANQVELIEYLSSYKEMFNPNDSLHTEYHLKYSYFKYLEISFNDVLFNQINMMCA</sequence>
<proteinExistence type="predicted"/>
<organism evidence="1 2">
    <name type="scientific">Emticicia aquatilis</name>
    <dbReference type="NCBI Taxonomy" id="1537369"/>
    <lineage>
        <taxon>Bacteria</taxon>
        <taxon>Pseudomonadati</taxon>
        <taxon>Bacteroidota</taxon>
        <taxon>Cytophagia</taxon>
        <taxon>Cytophagales</taxon>
        <taxon>Leadbetterellaceae</taxon>
        <taxon>Emticicia</taxon>
    </lineage>
</organism>